<keyword evidence="4" id="KW-0804">Transcription</keyword>
<reference evidence="6" key="1">
    <citation type="submission" date="2009-07" db="EMBL/GenBank/DDBJ databases">
        <title>Pigment operon comparison of three Enterobacter species.</title>
        <authorList>
            <person name="Lehner A."/>
            <person name="Tischler P."/>
            <person name="Rattei T."/>
            <person name="Stephan R."/>
        </authorList>
    </citation>
    <scope>NUCLEOTIDE SEQUENCE</scope>
    <source>
        <strain evidence="6">LMG 23732T</strain>
    </source>
</reference>
<dbReference type="PROSITE" id="PS50931">
    <property type="entry name" value="HTH_LYSR"/>
    <property type="match status" value="2"/>
</dbReference>
<dbReference type="AlphaFoldDB" id="C7C579"/>
<evidence type="ECO:0000256" key="3">
    <source>
        <dbReference type="ARBA" id="ARBA00023125"/>
    </source>
</evidence>
<dbReference type="PANTHER" id="PTHR30419">
    <property type="entry name" value="HTH-TYPE TRANSCRIPTIONAL REGULATOR YBHD"/>
    <property type="match status" value="1"/>
</dbReference>
<evidence type="ECO:0000256" key="2">
    <source>
        <dbReference type="ARBA" id="ARBA00023015"/>
    </source>
</evidence>
<dbReference type="InterPro" id="IPR037405">
    <property type="entry name" value="GbpR_PBP2"/>
</dbReference>
<accession>C7C579</accession>
<dbReference type="SUPFAM" id="SSF53850">
    <property type="entry name" value="Periplasmic binding protein-like II"/>
    <property type="match status" value="1"/>
</dbReference>
<dbReference type="CDD" id="cd08435">
    <property type="entry name" value="PBP2_GbpR"/>
    <property type="match status" value="1"/>
</dbReference>
<evidence type="ECO:0000259" key="5">
    <source>
        <dbReference type="PROSITE" id="PS50931"/>
    </source>
</evidence>
<evidence type="ECO:0000256" key="1">
    <source>
        <dbReference type="ARBA" id="ARBA00009437"/>
    </source>
</evidence>
<dbReference type="InterPro" id="IPR036390">
    <property type="entry name" value="WH_DNA-bd_sf"/>
</dbReference>
<dbReference type="GO" id="GO:0003700">
    <property type="term" value="F:DNA-binding transcription factor activity"/>
    <property type="evidence" value="ECO:0007669"/>
    <property type="project" value="InterPro"/>
</dbReference>
<dbReference type="InterPro" id="IPR036388">
    <property type="entry name" value="WH-like_DNA-bd_sf"/>
</dbReference>
<dbReference type="Pfam" id="PF03466">
    <property type="entry name" value="LysR_substrate"/>
    <property type="match status" value="1"/>
</dbReference>
<evidence type="ECO:0000256" key="4">
    <source>
        <dbReference type="ARBA" id="ARBA00023163"/>
    </source>
</evidence>
<dbReference type="Gene3D" id="1.10.10.10">
    <property type="entry name" value="Winged helix-like DNA-binding domain superfamily/Winged helix DNA-binding domain"/>
    <property type="match status" value="2"/>
</dbReference>
<protein>
    <recommendedName>
        <fullName evidence="5">HTH lysR-type domain-containing protein</fullName>
    </recommendedName>
</protein>
<sequence>MARDNETNLLNIMQIRAFCQVAKRGSVSQAANDLFRTQSAITRSIRDLEHVLSVPLFERHFSGMVLTDYGKCILPRAQHAIEELNAVPLILARLKNKENKEFIEPIYLFNARRLEIFLQLYHVNHTQTVANLLNITQPAVSAALKTLEKGSGFALFRRTPEGVMPGQAATLIYPNLSRCMNELQHIYADIAARRGVLEGVVRIGALPLSRTRLLPQAVSAFLAAHPGIQVLTNESPFDALVSEMRAGNIDFILGALRNTRQAPDLASEVLFEEEMVILARNDHPLHKENALRDGLAQARWVLPRAGTPARLMLDAAFTALGVEAPRPVVETGDLAMVRGLLLHSDMLAAVSKSQLAWELEAGVLTALPVALPQTRRDIGLTFRAGSLPSPATEALLGYLRRCAREETFLYRQP</sequence>
<dbReference type="PANTHER" id="PTHR30419:SF14">
    <property type="entry name" value="LYSR FAMILY TRANSCRIPTIONAL REGULATOR"/>
    <property type="match status" value="1"/>
</dbReference>
<dbReference type="Pfam" id="PF00126">
    <property type="entry name" value="HTH_1"/>
    <property type="match status" value="2"/>
</dbReference>
<dbReference type="EMBL" id="FN430674">
    <property type="protein sequence ID" value="CAZ90547.1"/>
    <property type="molecule type" value="Genomic_DNA"/>
</dbReference>
<comment type="similarity">
    <text evidence="1">Belongs to the LysR transcriptional regulatory family.</text>
</comment>
<keyword evidence="2" id="KW-0805">Transcription regulation</keyword>
<feature type="domain" description="HTH lysR-type" evidence="5">
    <location>
        <begin position="10"/>
        <end position="67"/>
    </location>
</feature>
<dbReference type="Gene3D" id="3.40.190.10">
    <property type="entry name" value="Periplasmic binding protein-like II"/>
    <property type="match status" value="2"/>
</dbReference>
<feature type="domain" description="HTH lysR-type" evidence="5">
    <location>
        <begin position="109"/>
        <end position="166"/>
    </location>
</feature>
<organism evidence="6">
    <name type="scientific">Franconibacter helveticus</name>
    <dbReference type="NCBI Taxonomy" id="357240"/>
    <lineage>
        <taxon>Bacteria</taxon>
        <taxon>Pseudomonadati</taxon>
        <taxon>Pseudomonadota</taxon>
        <taxon>Gammaproteobacteria</taxon>
        <taxon>Enterobacterales</taxon>
        <taxon>Enterobacteriaceae</taxon>
        <taxon>Franconibacter</taxon>
    </lineage>
</organism>
<keyword evidence="3" id="KW-0238">DNA-binding</keyword>
<dbReference type="InterPro" id="IPR005119">
    <property type="entry name" value="LysR_subst-bd"/>
</dbReference>
<dbReference type="InterPro" id="IPR050950">
    <property type="entry name" value="HTH-type_LysR_regulators"/>
</dbReference>
<proteinExistence type="inferred from homology"/>
<dbReference type="SUPFAM" id="SSF46785">
    <property type="entry name" value="Winged helix' DNA-binding domain"/>
    <property type="match status" value="2"/>
</dbReference>
<evidence type="ECO:0000313" key="6">
    <source>
        <dbReference type="EMBL" id="CAZ90547.1"/>
    </source>
</evidence>
<dbReference type="GO" id="GO:0005829">
    <property type="term" value="C:cytosol"/>
    <property type="evidence" value="ECO:0007669"/>
    <property type="project" value="TreeGrafter"/>
</dbReference>
<dbReference type="GO" id="GO:0003677">
    <property type="term" value="F:DNA binding"/>
    <property type="evidence" value="ECO:0007669"/>
    <property type="project" value="UniProtKB-KW"/>
</dbReference>
<name>C7C579_9ENTR</name>
<dbReference type="InterPro" id="IPR000847">
    <property type="entry name" value="LysR_HTH_N"/>
</dbReference>